<feature type="transmembrane region" description="Helical" evidence="9">
    <location>
        <begin position="431"/>
        <end position="451"/>
    </location>
</feature>
<dbReference type="PANTHER" id="PTHR43528:SF1">
    <property type="entry name" value="ALPHA-KETOGLUTARATE PERMEASE"/>
    <property type="match status" value="1"/>
</dbReference>
<keyword evidence="12" id="KW-1185">Reference proteome</keyword>
<evidence type="ECO:0000256" key="6">
    <source>
        <dbReference type="ARBA" id="ARBA00022847"/>
    </source>
</evidence>
<evidence type="ECO:0000256" key="7">
    <source>
        <dbReference type="ARBA" id="ARBA00022989"/>
    </source>
</evidence>
<reference evidence="11 12" key="1">
    <citation type="submission" date="2019-03" db="EMBL/GenBank/DDBJ databases">
        <title>Draft genome sequences of novel Actinobacteria.</title>
        <authorList>
            <person name="Sahin N."/>
            <person name="Ay H."/>
            <person name="Saygin H."/>
        </authorList>
    </citation>
    <scope>NUCLEOTIDE SEQUENCE [LARGE SCALE GENOMIC DNA]</scope>
    <source>
        <strain evidence="11 12">16K309</strain>
    </source>
</reference>
<evidence type="ECO:0000259" key="10">
    <source>
        <dbReference type="PROSITE" id="PS50850"/>
    </source>
</evidence>
<dbReference type="InterPro" id="IPR036259">
    <property type="entry name" value="MFS_trans_sf"/>
</dbReference>
<dbReference type="InterPro" id="IPR005829">
    <property type="entry name" value="Sugar_transporter_CS"/>
</dbReference>
<dbReference type="GO" id="GO:0015293">
    <property type="term" value="F:symporter activity"/>
    <property type="evidence" value="ECO:0007669"/>
    <property type="project" value="UniProtKB-KW"/>
</dbReference>
<dbReference type="Pfam" id="PF07690">
    <property type="entry name" value="MFS_1"/>
    <property type="match status" value="1"/>
</dbReference>
<evidence type="ECO:0000256" key="3">
    <source>
        <dbReference type="ARBA" id="ARBA00022448"/>
    </source>
</evidence>
<keyword evidence="7 9" id="KW-1133">Transmembrane helix</keyword>
<dbReference type="PANTHER" id="PTHR43528">
    <property type="entry name" value="ALPHA-KETOGLUTARATE PERMEASE"/>
    <property type="match status" value="1"/>
</dbReference>
<dbReference type="GO" id="GO:0005886">
    <property type="term" value="C:plasma membrane"/>
    <property type="evidence" value="ECO:0007669"/>
    <property type="project" value="UniProtKB-SubCell"/>
</dbReference>
<keyword evidence="8 9" id="KW-0472">Membrane</keyword>
<dbReference type="Gene3D" id="1.20.1250.20">
    <property type="entry name" value="MFS general substrate transporter like domains"/>
    <property type="match status" value="2"/>
</dbReference>
<evidence type="ECO:0000256" key="5">
    <source>
        <dbReference type="ARBA" id="ARBA00022692"/>
    </source>
</evidence>
<dbReference type="SUPFAM" id="SSF103473">
    <property type="entry name" value="MFS general substrate transporter"/>
    <property type="match status" value="1"/>
</dbReference>
<keyword evidence="3" id="KW-0813">Transport</keyword>
<comment type="similarity">
    <text evidence="2">Belongs to the major facilitator superfamily. Metabolite:H+ Symporter (MHS) family (TC 2.A.1.6) family.</text>
</comment>
<evidence type="ECO:0000256" key="8">
    <source>
        <dbReference type="ARBA" id="ARBA00023136"/>
    </source>
</evidence>
<feature type="transmembrane region" description="Helical" evidence="9">
    <location>
        <begin position="302"/>
        <end position="327"/>
    </location>
</feature>
<dbReference type="InterPro" id="IPR051084">
    <property type="entry name" value="H+-coupled_symporters"/>
</dbReference>
<dbReference type="RefSeq" id="WP_132672283.1">
    <property type="nucleotide sequence ID" value="NZ_SMKS01000002.1"/>
</dbReference>
<organism evidence="11 12">
    <name type="scientific">Saccharopolyspora terrae</name>
    <dbReference type="NCBI Taxonomy" id="2530384"/>
    <lineage>
        <taxon>Bacteria</taxon>
        <taxon>Bacillati</taxon>
        <taxon>Actinomycetota</taxon>
        <taxon>Actinomycetes</taxon>
        <taxon>Pseudonocardiales</taxon>
        <taxon>Pseudonocardiaceae</taxon>
        <taxon>Saccharopolyspora</taxon>
    </lineage>
</organism>
<evidence type="ECO:0000256" key="9">
    <source>
        <dbReference type="SAM" id="Phobius"/>
    </source>
</evidence>
<dbReference type="EMBL" id="SMKS01000002">
    <property type="protein sequence ID" value="TDD10186.1"/>
    <property type="molecule type" value="Genomic_DNA"/>
</dbReference>
<comment type="caution">
    <text evidence="11">The sequence shown here is derived from an EMBL/GenBank/DDBJ whole genome shotgun (WGS) entry which is preliminary data.</text>
</comment>
<keyword evidence="5 9" id="KW-0812">Transmembrane</keyword>
<evidence type="ECO:0000313" key="12">
    <source>
        <dbReference type="Proteomes" id="UP000295674"/>
    </source>
</evidence>
<feature type="transmembrane region" description="Helical" evidence="9">
    <location>
        <begin position="339"/>
        <end position="358"/>
    </location>
</feature>
<feature type="transmembrane region" description="Helical" evidence="9">
    <location>
        <begin position="212"/>
        <end position="231"/>
    </location>
</feature>
<feature type="transmembrane region" description="Helical" evidence="9">
    <location>
        <begin position="184"/>
        <end position="206"/>
    </location>
</feature>
<comment type="subcellular location">
    <subcellularLocation>
        <location evidence="1">Cell membrane</location>
        <topology evidence="1">Multi-pass membrane protein</topology>
    </subcellularLocation>
</comment>
<dbReference type="PROSITE" id="PS00217">
    <property type="entry name" value="SUGAR_TRANSPORT_2"/>
    <property type="match status" value="1"/>
</dbReference>
<dbReference type="InterPro" id="IPR020846">
    <property type="entry name" value="MFS_dom"/>
</dbReference>
<feature type="transmembrane region" description="Helical" evidence="9">
    <location>
        <begin position="108"/>
        <end position="129"/>
    </location>
</feature>
<dbReference type="PROSITE" id="PS50850">
    <property type="entry name" value="MFS"/>
    <property type="match status" value="1"/>
</dbReference>
<dbReference type="Pfam" id="PF00083">
    <property type="entry name" value="Sugar_tr"/>
    <property type="match status" value="1"/>
</dbReference>
<dbReference type="AlphaFoldDB" id="A0A4V2YC49"/>
<evidence type="ECO:0000313" key="11">
    <source>
        <dbReference type="EMBL" id="TDD10186.1"/>
    </source>
</evidence>
<feature type="domain" description="Major facilitator superfamily (MFS) profile" evidence="10">
    <location>
        <begin position="36"/>
        <end position="459"/>
    </location>
</feature>
<sequence>MSETGSRNSHSAKPEGARSLREEDCIVLDKPALVRAQVGAGVGNFMEWYDVGVYGYLAVTLTQVFTAGMDEKLGLLVTLLGFAVSFLVRPIGGIILGPLGDKIGRRKVMFFTIALMAVATTLIGLLPGAGQIGAWAVVPLYLLRMVQGFSTGGEYSGAATYIAEFAPDKNRGFWTSLLNSGSQLGFAAGAGVVAVTSGIATHFWGPDAMVNGGWRIPFLVAFVLGIIAVALRSRVSESPSFEAAQQKTAAQAANPMFVRHNLPGVLKHYWPQVLIGIALIGADAASSYTLTSYMPTYLETQVGIATFHTALATVVILVLQAALLPIFGRMSDRLGRKPVYLAAAIGNLLLLVPAFALMNLGTTWSLYVALMLVMIPGTLFLCMNAAVMAELYPTASRYCAVGFVQNIATSLFGGTVPLVSQLLVQVTGNSYAPAFYVMFFSVIAVVAALCMRETAARPLRGSVPVVSSREEARELVDGQGTNERLDTSTMLLAPLEKVNDRA</sequence>
<proteinExistence type="inferred from homology"/>
<feature type="transmembrane region" description="Helical" evidence="9">
    <location>
        <begin position="364"/>
        <end position="386"/>
    </location>
</feature>
<evidence type="ECO:0000256" key="1">
    <source>
        <dbReference type="ARBA" id="ARBA00004651"/>
    </source>
</evidence>
<name>A0A4V2YC49_9PSEU</name>
<dbReference type="OrthoDB" id="9787026at2"/>
<keyword evidence="4" id="KW-1003">Cell membrane</keyword>
<feature type="transmembrane region" description="Helical" evidence="9">
    <location>
        <begin position="73"/>
        <end position="96"/>
    </location>
</feature>
<dbReference type="InterPro" id="IPR011701">
    <property type="entry name" value="MFS"/>
</dbReference>
<evidence type="ECO:0000256" key="2">
    <source>
        <dbReference type="ARBA" id="ARBA00008240"/>
    </source>
</evidence>
<feature type="transmembrane region" description="Helical" evidence="9">
    <location>
        <begin position="269"/>
        <end position="290"/>
    </location>
</feature>
<dbReference type="InterPro" id="IPR005828">
    <property type="entry name" value="MFS_sugar_transport-like"/>
</dbReference>
<keyword evidence="6" id="KW-0769">Symport</keyword>
<evidence type="ECO:0000256" key="4">
    <source>
        <dbReference type="ARBA" id="ARBA00022475"/>
    </source>
</evidence>
<protein>
    <submittedName>
        <fullName evidence="11">MFS transporter</fullName>
    </submittedName>
</protein>
<accession>A0A4V2YC49</accession>
<gene>
    <name evidence="11" type="ORF">E1181_02830</name>
</gene>
<dbReference type="Proteomes" id="UP000295674">
    <property type="component" value="Unassembled WGS sequence"/>
</dbReference>